<feature type="domain" description="AB hydrolase-1" evidence="1">
    <location>
        <begin position="17"/>
        <end position="236"/>
    </location>
</feature>
<comment type="caution">
    <text evidence="2">The sequence shown here is derived from an EMBL/GenBank/DDBJ whole genome shotgun (WGS) entry which is preliminary data.</text>
</comment>
<evidence type="ECO:0000313" key="3">
    <source>
        <dbReference type="Proteomes" id="UP001500943"/>
    </source>
</evidence>
<gene>
    <name evidence="2" type="ORF">GCM10009655_08700</name>
</gene>
<dbReference type="PANTHER" id="PTHR43798">
    <property type="entry name" value="MONOACYLGLYCEROL LIPASE"/>
    <property type="match status" value="1"/>
</dbReference>
<dbReference type="SUPFAM" id="SSF53474">
    <property type="entry name" value="alpha/beta-Hydrolases"/>
    <property type="match status" value="1"/>
</dbReference>
<dbReference type="InterPro" id="IPR050266">
    <property type="entry name" value="AB_hydrolase_sf"/>
</dbReference>
<proteinExistence type="predicted"/>
<dbReference type="Pfam" id="PF00561">
    <property type="entry name" value="Abhydrolase_1"/>
    <property type="match status" value="1"/>
</dbReference>
<protein>
    <recommendedName>
        <fullName evidence="1">AB hydrolase-1 domain-containing protein</fullName>
    </recommendedName>
</protein>
<sequence>MSTPSIRAIRGGTTGAPLIVLGPSLGTSSLVWEDAAKLLGSQFSLLSWDLPGHGISAPASSSFSVAELADAVIELIDEPTFYYAGVSLGGGVGLELALRHPKRLDRVALICSLAKFGKASAWTERATLVRAQSTSVLVGASADRWFSHGSIARLPQVTGRLLHTLADADDESYALCCEALANYDLRGEIGNLTQPLLAISGHDDPVARPEAMAELAASAPHGRAIDVTDAGHLTSAEQPAVVAQLLTNFFGKDR</sequence>
<evidence type="ECO:0000259" key="1">
    <source>
        <dbReference type="Pfam" id="PF00561"/>
    </source>
</evidence>
<name>A0ABN1VHI5_9MICO</name>
<reference evidence="2 3" key="1">
    <citation type="journal article" date="2019" name="Int. J. Syst. Evol. Microbiol.">
        <title>The Global Catalogue of Microorganisms (GCM) 10K type strain sequencing project: providing services to taxonomists for standard genome sequencing and annotation.</title>
        <authorList>
            <consortium name="The Broad Institute Genomics Platform"/>
            <consortium name="The Broad Institute Genome Sequencing Center for Infectious Disease"/>
            <person name="Wu L."/>
            <person name="Ma J."/>
        </authorList>
    </citation>
    <scope>NUCLEOTIDE SEQUENCE [LARGE SCALE GENOMIC DNA]</scope>
    <source>
        <strain evidence="2 3">JCM 12762</strain>
    </source>
</reference>
<organism evidence="2 3">
    <name type="scientific">Rhodoglobus aureus</name>
    <dbReference type="NCBI Taxonomy" id="191497"/>
    <lineage>
        <taxon>Bacteria</taxon>
        <taxon>Bacillati</taxon>
        <taxon>Actinomycetota</taxon>
        <taxon>Actinomycetes</taxon>
        <taxon>Micrococcales</taxon>
        <taxon>Microbacteriaceae</taxon>
        <taxon>Rhodoglobus</taxon>
    </lineage>
</organism>
<dbReference type="Gene3D" id="3.40.50.1820">
    <property type="entry name" value="alpha/beta hydrolase"/>
    <property type="match status" value="1"/>
</dbReference>
<dbReference type="PRINTS" id="PR00111">
    <property type="entry name" value="ABHYDROLASE"/>
</dbReference>
<dbReference type="InterPro" id="IPR000073">
    <property type="entry name" value="AB_hydrolase_1"/>
</dbReference>
<keyword evidence="3" id="KW-1185">Reference proteome</keyword>
<dbReference type="EMBL" id="BAAAKW010000017">
    <property type="protein sequence ID" value="GAA1211756.1"/>
    <property type="molecule type" value="Genomic_DNA"/>
</dbReference>
<dbReference type="Proteomes" id="UP001500943">
    <property type="component" value="Unassembled WGS sequence"/>
</dbReference>
<evidence type="ECO:0000313" key="2">
    <source>
        <dbReference type="EMBL" id="GAA1211756.1"/>
    </source>
</evidence>
<accession>A0ABN1VHI5</accession>
<dbReference type="RefSeq" id="WP_343923522.1">
    <property type="nucleotide sequence ID" value="NZ_BAAAKW010000017.1"/>
</dbReference>
<dbReference type="InterPro" id="IPR029058">
    <property type="entry name" value="AB_hydrolase_fold"/>
</dbReference>